<reference evidence="2" key="2">
    <citation type="submission" date="2023-02" db="EMBL/GenBank/DDBJ databases">
        <authorList>
            <person name="Swenson N.G."/>
            <person name="Wegrzyn J.L."/>
            <person name="Mcevoy S.L."/>
        </authorList>
    </citation>
    <scope>NUCLEOTIDE SEQUENCE</scope>
    <source>
        <strain evidence="2">91603</strain>
        <tissue evidence="2">Leaf</tissue>
    </source>
</reference>
<comment type="caution">
    <text evidence="2">The sequence shown here is derived from an EMBL/GenBank/DDBJ whole genome shotgun (WGS) entry which is preliminary data.</text>
</comment>
<dbReference type="AlphaFoldDB" id="A0AAD5JBH9"/>
<evidence type="ECO:0000313" key="2">
    <source>
        <dbReference type="EMBL" id="KAI9192326.1"/>
    </source>
</evidence>
<reference evidence="2" key="1">
    <citation type="journal article" date="2022" name="Plant J.">
        <title>Strategies of tolerance reflected in two North American maple genomes.</title>
        <authorList>
            <person name="McEvoy S.L."/>
            <person name="Sezen U.U."/>
            <person name="Trouern-Trend A."/>
            <person name="McMahon S.M."/>
            <person name="Schaberg P.G."/>
            <person name="Yang J."/>
            <person name="Wegrzyn J.L."/>
            <person name="Swenson N.G."/>
        </authorList>
    </citation>
    <scope>NUCLEOTIDE SEQUENCE</scope>
    <source>
        <strain evidence="2">91603</strain>
    </source>
</reference>
<name>A0AAD5JBH9_ACENE</name>
<sequence>MCMEAALSLSSLVAVSSTSTSQVGLNTVSGVNSSSQVVPLASCEGGKSFAGLFKSPIIETLPVPSIPSKKGGYVSVRVDLIAYQARLELCRNALIGCVVLSSGERPWKVVDLKPWVPDFNPSLQKSINAQVWVRFFDLSWEYQHQKIISDLAKGIGVLLRLDKVTSDGDFGHYARVLVDIDVYSPDVGGHDSVVIHTSVGSNLISGSTSSAGLVFSSNSSSSTVLAISEVASSSVPPKIFQALQISKGSGFCEGVTDSVLVPGSWFLVPRLLILLLVLLVQL</sequence>
<dbReference type="InterPro" id="IPR040256">
    <property type="entry name" value="At4g02000-like"/>
</dbReference>
<protein>
    <recommendedName>
        <fullName evidence="4">DUF4283 domain-containing protein</fullName>
    </recommendedName>
</protein>
<organism evidence="2 3">
    <name type="scientific">Acer negundo</name>
    <name type="common">Box elder</name>
    <dbReference type="NCBI Taxonomy" id="4023"/>
    <lineage>
        <taxon>Eukaryota</taxon>
        <taxon>Viridiplantae</taxon>
        <taxon>Streptophyta</taxon>
        <taxon>Embryophyta</taxon>
        <taxon>Tracheophyta</taxon>
        <taxon>Spermatophyta</taxon>
        <taxon>Magnoliopsida</taxon>
        <taxon>eudicotyledons</taxon>
        <taxon>Gunneridae</taxon>
        <taxon>Pentapetalae</taxon>
        <taxon>rosids</taxon>
        <taxon>malvids</taxon>
        <taxon>Sapindales</taxon>
        <taxon>Sapindaceae</taxon>
        <taxon>Hippocastanoideae</taxon>
        <taxon>Acereae</taxon>
        <taxon>Acer</taxon>
    </lineage>
</organism>
<evidence type="ECO:0000256" key="1">
    <source>
        <dbReference type="SAM" id="SignalP"/>
    </source>
</evidence>
<evidence type="ECO:0000313" key="3">
    <source>
        <dbReference type="Proteomes" id="UP001064489"/>
    </source>
</evidence>
<feature type="chain" id="PRO_5041910088" description="DUF4283 domain-containing protein" evidence="1">
    <location>
        <begin position="18"/>
        <end position="282"/>
    </location>
</feature>
<feature type="signal peptide" evidence="1">
    <location>
        <begin position="1"/>
        <end position="17"/>
    </location>
</feature>
<dbReference type="Proteomes" id="UP001064489">
    <property type="component" value="Chromosome 6"/>
</dbReference>
<dbReference type="PANTHER" id="PTHR31286:SF60">
    <property type="entry name" value="PROTEIN, PUTATIVE-RELATED"/>
    <property type="match status" value="1"/>
</dbReference>
<dbReference type="EMBL" id="JAJSOW010000004">
    <property type="protein sequence ID" value="KAI9192326.1"/>
    <property type="molecule type" value="Genomic_DNA"/>
</dbReference>
<evidence type="ECO:0008006" key="4">
    <source>
        <dbReference type="Google" id="ProtNLM"/>
    </source>
</evidence>
<dbReference type="PANTHER" id="PTHR31286">
    <property type="entry name" value="GLYCINE-RICH CELL WALL STRUCTURAL PROTEIN 1.8-LIKE"/>
    <property type="match status" value="1"/>
</dbReference>
<keyword evidence="3" id="KW-1185">Reference proteome</keyword>
<keyword evidence="1" id="KW-0732">Signal</keyword>
<gene>
    <name evidence="2" type="ORF">LWI28_021289</name>
</gene>
<accession>A0AAD5JBH9</accession>
<proteinExistence type="predicted"/>